<feature type="chain" id="PRO_5045621073" evidence="1">
    <location>
        <begin position="34"/>
        <end position="310"/>
    </location>
</feature>
<evidence type="ECO:0000313" key="3">
    <source>
        <dbReference type="Proteomes" id="UP000298355"/>
    </source>
</evidence>
<name>A0ABY2IVN0_9MICO</name>
<keyword evidence="3" id="KW-1185">Reference proteome</keyword>
<organism evidence="2 3">
    <name type="scientific">Cryobacterium breve</name>
    <dbReference type="NCBI Taxonomy" id="1259258"/>
    <lineage>
        <taxon>Bacteria</taxon>
        <taxon>Bacillati</taxon>
        <taxon>Actinomycetota</taxon>
        <taxon>Actinomycetes</taxon>
        <taxon>Micrococcales</taxon>
        <taxon>Microbacteriaceae</taxon>
        <taxon>Cryobacterium</taxon>
    </lineage>
</organism>
<evidence type="ECO:0000313" key="2">
    <source>
        <dbReference type="EMBL" id="TFC95677.1"/>
    </source>
</evidence>
<dbReference type="RefSeq" id="WP_134364418.1">
    <property type="nucleotide sequence ID" value="NZ_SOGJ01000032.1"/>
</dbReference>
<protein>
    <submittedName>
        <fullName evidence="2">Uncharacterized protein</fullName>
    </submittedName>
</protein>
<accession>A0ABY2IVN0</accession>
<reference evidence="2 3" key="1">
    <citation type="submission" date="2019-03" db="EMBL/GenBank/DDBJ databases">
        <title>Genomics of glacier-inhabiting Cryobacterium strains.</title>
        <authorList>
            <person name="Liu Q."/>
            <person name="Xin Y.-H."/>
        </authorList>
    </citation>
    <scope>NUCLEOTIDE SEQUENCE [LARGE SCALE GENOMIC DNA]</scope>
    <source>
        <strain evidence="2 3">TMT4-23</strain>
    </source>
</reference>
<evidence type="ECO:0000256" key="1">
    <source>
        <dbReference type="SAM" id="SignalP"/>
    </source>
</evidence>
<gene>
    <name evidence="2" type="ORF">E3O65_14370</name>
</gene>
<proteinExistence type="predicted"/>
<dbReference type="EMBL" id="SOGJ01000032">
    <property type="protein sequence ID" value="TFC95677.1"/>
    <property type="molecule type" value="Genomic_DNA"/>
</dbReference>
<keyword evidence="1" id="KW-0732">Signal</keyword>
<sequence length="310" mass="31685">MSNTTNKIRAWQVALGFAAAGSLILAGIAPASAVEDPTESTAQLIGAVAPDQGEVLFGTDSSTAIDVESGQIRVSVPTDPSQPIIVSATDDAAKGQFAISLPTEVNVGEATVATDGTVVYTNATGGADAAVQVLDGGTARIQTITNDTSGPHEFTYNFAEGYTPVEAEDGSIAVVGDGGFSLFEAAWARDANGADVATRYEIRGNSLVQVLEPTADTAYPIVADPAWNWHAAAWGAKFNKAETRDISNAAGSAAVCLIMAKASPVFAATCAGVATYYIGSASLAKGRGMCLFVSVVPAPIAMSYKDGDCY</sequence>
<dbReference type="Proteomes" id="UP000298355">
    <property type="component" value="Unassembled WGS sequence"/>
</dbReference>
<comment type="caution">
    <text evidence="2">The sequence shown here is derived from an EMBL/GenBank/DDBJ whole genome shotgun (WGS) entry which is preliminary data.</text>
</comment>
<feature type="signal peptide" evidence="1">
    <location>
        <begin position="1"/>
        <end position="33"/>
    </location>
</feature>